<evidence type="ECO:0000256" key="1">
    <source>
        <dbReference type="SAM" id="MobiDB-lite"/>
    </source>
</evidence>
<dbReference type="AlphaFoldDB" id="A0AA39WAP9"/>
<gene>
    <name evidence="3" type="ORF">B0T17DRAFT_565636</name>
</gene>
<keyword evidence="2" id="KW-0472">Membrane</keyword>
<dbReference type="Proteomes" id="UP001174934">
    <property type="component" value="Unassembled WGS sequence"/>
</dbReference>
<evidence type="ECO:0000256" key="2">
    <source>
        <dbReference type="SAM" id="Phobius"/>
    </source>
</evidence>
<keyword evidence="4" id="KW-1185">Reference proteome</keyword>
<feature type="transmembrane region" description="Helical" evidence="2">
    <location>
        <begin position="75"/>
        <end position="96"/>
    </location>
</feature>
<name>A0AA39WAP9_9PEZI</name>
<feature type="transmembrane region" description="Helical" evidence="2">
    <location>
        <begin position="201"/>
        <end position="219"/>
    </location>
</feature>
<feature type="transmembrane region" description="Helical" evidence="2">
    <location>
        <begin position="250"/>
        <end position="274"/>
    </location>
</feature>
<feature type="region of interest" description="Disordered" evidence="1">
    <location>
        <begin position="539"/>
        <end position="589"/>
    </location>
</feature>
<comment type="caution">
    <text evidence="3">The sequence shown here is derived from an EMBL/GenBank/DDBJ whole genome shotgun (WGS) entry which is preliminary data.</text>
</comment>
<evidence type="ECO:0000313" key="3">
    <source>
        <dbReference type="EMBL" id="KAK0610678.1"/>
    </source>
</evidence>
<accession>A0AA39WAP9</accession>
<feature type="compositionally biased region" description="Polar residues" evidence="1">
    <location>
        <begin position="551"/>
        <end position="560"/>
    </location>
</feature>
<feature type="transmembrane region" description="Helical" evidence="2">
    <location>
        <begin position="149"/>
        <end position="171"/>
    </location>
</feature>
<keyword evidence="2" id="KW-0812">Transmembrane</keyword>
<dbReference type="InterPro" id="IPR018830">
    <property type="entry name" value="DUF2434"/>
</dbReference>
<reference evidence="3" key="1">
    <citation type="submission" date="2023-06" db="EMBL/GenBank/DDBJ databases">
        <title>Genome-scale phylogeny and comparative genomics of the fungal order Sordariales.</title>
        <authorList>
            <consortium name="Lawrence Berkeley National Laboratory"/>
            <person name="Hensen N."/>
            <person name="Bonometti L."/>
            <person name="Westerberg I."/>
            <person name="Brannstrom I.O."/>
            <person name="Guillou S."/>
            <person name="Cros-Aarteil S."/>
            <person name="Calhoun S."/>
            <person name="Haridas S."/>
            <person name="Kuo A."/>
            <person name="Mondo S."/>
            <person name="Pangilinan J."/>
            <person name="Riley R."/>
            <person name="LaButti K."/>
            <person name="Andreopoulos B."/>
            <person name="Lipzen A."/>
            <person name="Chen C."/>
            <person name="Yanf M."/>
            <person name="Daum C."/>
            <person name="Ng V."/>
            <person name="Clum A."/>
            <person name="Steindorff A."/>
            <person name="Ohm R."/>
            <person name="Martin F."/>
            <person name="Silar P."/>
            <person name="Natvig D."/>
            <person name="Lalanne C."/>
            <person name="Gautier V."/>
            <person name="Ament-velasquez S.L."/>
            <person name="Kruys A."/>
            <person name="Hutchinson M.I."/>
            <person name="Powell A.J."/>
            <person name="Barry K."/>
            <person name="Miller A.N."/>
            <person name="Grigoriev I.V."/>
            <person name="Debuchy R."/>
            <person name="Gladieux P."/>
            <person name="Thoren M.H."/>
            <person name="Johannesson H."/>
        </authorList>
    </citation>
    <scope>NUCLEOTIDE SEQUENCE</scope>
    <source>
        <strain evidence="3">SMH3391-2</strain>
    </source>
</reference>
<dbReference type="EMBL" id="JAULSR010000010">
    <property type="protein sequence ID" value="KAK0610678.1"/>
    <property type="molecule type" value="Genomic_DNA"/>
</dbReference>
<organism evidence="3 4">
    <name type="scientific">Bombardia bombarda</name>
    <dbReference type="NCBI Taxonomy" id="252184"/>
    <lineage>
        <taxon>Eukaryota</taxon>
        <taxon>Fungi</taxon>
        <taxon>Dikarya</taxon>
        <taxon>Ascomycota</taxon>
        <taxon>Pezizomycotina</taxon>
        <taxon>Sordariomycetes</taxon>
        <taxon>Sordariomycetidae</taxon>
        <taxon>Sordariales</taxon>
        <taxon>Lasiosphaeriaceae</taxon>
        <taxon>Bombardia</taxon>
    </lineage>
</organism>
<protein>
    <submittedName>
        <fullName evidence="3">Uncharacterized protein</fullName>
    </submittedName>
</protein>
<proteinExistence type="predicted"/>
<keyword evidence="2" id="KW-1133">Transmembrane helix</keyword>
<sequence>MDNAAGYTNFTNLNHLNQSTLNFWNYTVYSNQTLSNGTWCMLAFPPYIPPAVLPNGTFINETVCWHPVYPIGARAGTGLGFGVLFGIALVLTLIVLKKHGQLFLPAERRFFPIGRRWQFYWACFTCAIALISLFTNIDVDRYYLPELPIVLTCFFWFIMEMGAMAIVWEAVRHWGSWMERQFIDPNPFVLKLDDRRAKIEFWMPLFFYFWLWMNFFLVVPRSWTNIEMQRYPQQTNDLAIPTATDGRFKAAAFCLVVCWLTISFSLWHSIKHYCPHNRGLINRTIGFLRFTPTRFILLMPLSLAMVAYQALCAWEFAWSPLNVKGLVAAIYAGGYAPALLIILIQALFGFINPNEDRELQRQRRVRGDQINQAMGIQKKPAWWHRLNGDNVANESMRDRIARNVRELGGGKATASNLEAAIAARGAEAELTRTAQQQSAAEDDVEMSSIRVSPHQTVDMLGPVVPGDFAAARAVASRYEGKSDRRRTEHQVQVAAGLLFPNSDASAAATAASRRAELMMDGPPPPPYAAAAAAAAADVNNTGGRGRGRRASVTSGMTDGSRTLMDRSVSTDTSNTLGAPPQTIRSMLDV</sequence>
<feature type="compositionally biased region" description="Polar residues" evidence="1">
    <location>
        <begin position="567"/>
        <end position="576"/>
    </location>
</feature>
<dbReference type="Pfam" id="PF10361">
    <property type="entry name" value="DUF2434"/>
    <property type="match status" value="1"/>
</dbReference>
<feature type="transmembrane region" description="Helical" evidence="2">
    <location>
        <begin position="295"/>
        <end position="317"/>
    </location>
</feature>
<evidence type="ECO:0000313" key="4">
    <source>
        <dbReference type="Proteomes" id="UP001174934"/>
    </source>
</evidence>
<feature type="transmembrane region" description="Helical" evidence="2">
    <location>
        <begin position="117"/>
        <end position="137"/>
    </location>
</feature>
<feature type="transmembrane region" description="Helical" evidence="2">
    <location>
        <begin position="329"/>
        <end position="351"/>
    </location>
</feature>